<protein>
    <submittedName>
        <fullName evidence="1">Uncharacterized protein</fullName>
    </submittedName>
</protein>
<organism evidence="1 2">
    <name type="scientific">Steinernema carpocapsae</name>
    <name type="common">Entomopathogenic nematode</name>
    <dbReference type="NCBI Taxonomy" id="34508"/>
    <lineage>
        <taxon>Eukaryota</taxon>
        <taxon>Metazoa</taxon>
        <taxon>Ecdysozoa</taxon>
        <taxon>Nematoda</taxon>
        <taxon>Chromadorea</taxon>
        <taxon>Rhabditida</taxon>
        <taxon>Tylenchina</taxon>
        <taxon>Panagrolaimomorpha</taxon>
        <taxon>Strongyloidoidea</taxon>
        <taxon>Steinernematidae</taxon>
        <taxon>Steinernema</taxon>
    </lineage>
</organism>
<evidence type="ECO:0000313" key="1">
    <source>
        <dbReference type="EMBL" id="TMS34307.1"/>
    </source>
</evidence>
<comment type="caution">
    <text evidence="1">The sequence shown here is derived from an EMBL/GenBank/DDBJ whole genome shotgun (WGS) entry which is preliminary data.</text>
</comment>
<sequence length="70" mass="8281">MPLLPFCGLRSRKNYHLHPVCSPKLSFLPRQTFQNTHFGGYFPFFPATWDPLEIPHLKMHKQKLRVQCNS</sequence>
<keyword evidence="2" id="KW-1185">Reference proteome</keyword>
<name>A0A4U8UQD0_STECR</name>
<reference evidence="1 2" key="2">
    <citation type="journal article" date="2019" name="G3 (Bethesda)">
        <title>Hybrid Assembly of the Genome of the Entomopathogenic Nematode Steinernema carpocapsae Identifies the X-Chromosome.</title>
        <authorList>
            <person name="Serra L."/>
            <person name="Macchietto M."/>
            <person name="Macias-Munoz A."/>
            <person name="McGill C.J."/>
            <person name="Rodriguez I.M."/>
            <person name="Rodriguez B."/>
            <person name="Murad R."/>
            <person name="Mortazavi A."/>
        </authorList>
    </citation>
    <scope>NUCLEOTIDE SEQUENCE [LARGE SCALE GENOMIC DNA]</scope>
    <source>
        <strain evidence="1 2">ALL</strain>
    </source>
</reference>
<reference evidence="1 2" key="1">
    <citation type="journal article" date="2015" name="Genome Biol.">
        <title>Comparative genomics of Steinernema reveals deeply conserved gene regulatory networks.</title>
        <authorList>
            <person name="Dillman A.R."/>
            <person name="Macchietto M."/>
            <person name="Porter C.F."/>
            <person name="Rogers A."/>
            <person name="Williams B."/>
            <person name="Antoshechkin I."/>
            <person name="Lee M.M."/>
            <person name="Goodwin Z."/>
            <person name="Lu X."/>
            <person name="Lewis E.E."/>
            <person name="Goodrich-Blair H."/>
            <person name="Stock S.P."/>
            <person name="Adams B.J."/>
            <person name="Sternberg P.W."/>
            <person name="Mortazavi A."/>
        </authorList>
    </citation>
    <scope>NUCLEOTIDE SEQUENCE [LARGE SCALE GENOMIC DNA]</scope>
    <source>
        <strain evidence="1 2">ALL</strain>
    </source>
</reference>
<dbReference type="Proteomes" id="UP000298663">
    <property type="component" value="Chromosome X"/>
</dbReference>
<dbReference type="EMBL" id="CM016762">
    <property type="protein sequence ID" value="TMS34307.1"/>
    <property type="molecule type" value="Genomic_DNA"/>
</dbReference>
<dbReference type="AlphaFoldDB" id="A0A4U8UQD0"/>
<accession>A0A4U8UQD0</accession>
<gene>
    <name evidence="1" type="ORF">L596_001933</name>
</gene>
<proteinExistence type="predicted"/>
<evidence type="ECO:0000313" key="2">
    <source>
        <dbReference type="Proteomes" id="UP000298663"/>
    </source>
</evidence>
<dbReference type="EMBL" id="AZBU02000001">
    <property type="protein sequence ID" value="TMS34307.1"/>
    <property type="molecule type" value="Genomic_DNA"/>
</dbReference>